<dbReference type="SUPFAM" id="SSF48452">
    <property type="entry name" value="TPR-like"/>
    <property type="match status" value="1"/>
</dbReference>
<feature type="region of interest" description="Disordered" evidence="6">
    <location>
        <begin position="259"/>
        <end position="285"/>
    </location>
</feature>
<reference evidence="8 9" key="1">
    <citation type="journal article" date="2019" name="Int. J. Syst. Evol. Microbiol.">
        <title>The Global Catalogue of Microorganisms (GCM) 10K type strain sequencing project: providing services to taxonomists for standard genome sequencing and annotation.</title>
        <authorList>
            <consortium name="The Broad Institute Genomics Platform"/>
            <consortium name="The Broad Institute Genome Sequencing Center for Infectious Disease"/>
            <person name="Wu L."/>
            <person name="Ma J."/>
        </authorList>
    </citation>
    <scope>NUCLEOTIDE SEQUENCE [LARGE SCALE GENOMIC DNA]</scope>
    <source>
        <strain evidence="8 9">JCM 16114</strain>
    </source>
</reference>
<comment type="caution">
    <text evidence="8">The sequence shown here is derived from an EMBL/GenBank/DDBJ whole genome shotgun (WGS) entry which is preliminary data.</text>
</comment>
<keyword evidence="3 5" id="KW-0238">DNA-binding</keyword>
<evidence type="ECO:0000313" key="9">
    <source>
        <dbReference type="Proteomes" id="UP001499843"/>
    </source>
</evidence>
<evidence type="ECO:0000256" key="3">
    <source>
        <dbReference type="ARBA" id="ARBA00023125"/>
    </source>
</evidence>
<dbReference type="Gene3D" id="1.25.40.10">
    <property type="entry name" value="Tetratricopeptide repeat domain"/>
    <property type="match status" value="1"/>
</dbReference>
<keyword evidence="4" id="KW-0804">Transcription</keyword>
<dbReference type="InterPro" id="IPR005158">
    <property type="entry name" value="BTAD"/>
</dbReference>
<dbReference type="PROSITE" id="PS51755">
    <property type="entry name" value="OMPR_PHOB"/>
    <property type="match status" value="1"/>
</dbReference>
<dbReference type="CDD" id="cd15831">
    <property type="entry name" value="BTAD"/>
    <property type="match status" value="1"/>
</dbReference>
<dbReference type="Pfam" id="PF03704">
    <property type="entry name" value="BTAD"/>
    <property type="match status" value="1"/>
</dbReference>
<dbReference type="InterPro" id="IPR051677">
    <property type="entry name" value="AfsR-DnrI-RedD_regulator"/>
</dbReference>
<dbReference type="PANTHER" id="PTHR35807:SF1">
    <property type="entry name" value="TRANSCRIPTIONAL REGULATOR REDD"/>
    <property type="match status" value="1"/>
</dbReference>
<gene>
    <name evidence="8" type="ORF">GCM10009850_119220</name>
</gene>
<evidence type="ECO:0000313" key="8">
    <source>
        <dbReference type="EMBL" id="GAA2216453.1"/>
    </source>
</evidence>
<evidence type="ECO:0000256" key="5">
    <source>
        <dbReference type="PROSITE-ProRule" id="PRU01091"/>
    </source>
</evidence>
<dbReference type="RefSeq" id="WP_344496067.1">
    <property type="nucleotide sequence ID" value="NZ_BAAAQX010000070.1"/>
</dbReference>
<name>A0ABN3D4C8_9ACTN</name>
<dbReference type="SMART" id="SM00862">
    <property type="entry name" value="Trans_reg_C"/>
    <property type="match status" value="1"/>
</dbReference>
<dbReference type="InterPro" id="IPR001867">
    <property type="entry name" value="OmpR/PhoB-type_DNA-bd"/>
</dbReference>
<dbReference type="SMART" id="SM01043">
    <property type="entry name" value="BTAD"/>
    <property type="match status" value="1"/>
</dbReference>
<dbReference type="Proteomes" id="UP001499843">
    <property type="component" value="Unassembled WGS sequence"/>
</dbReference>
<dbReference type="SUPFAM" id="SSF46894">
    <property type="entry name" value="C-terminal effector domain of the bipartite response regulators"/>
    <property type="match status" value="1"/>
</dbReference>
<dbReference type="InterPro" id="IPR016032">
    <property type="entry name" value="Sig_transdc_resp-reg_C-effctor"/>
</dbReference>
<protein>
    <recommendedName>
        <fullName evidence="7">OmpR/PhoB-type domain-containing protein</fullName>
    </recommendedName>
</protein>
<comment type="similarity">
    <text evidence="1">Belongs to the AfsR/DnrI/RedD regulatory family.</text>
</comment>
<feature type="domain" description="OmpR/PhoB-type" evidence="7">
    <location>
        <begin position="3"/>
        <end position="99"/>
    </location>
</feature>
<keyword evidence="9" id="KW-1185">Reference proteome</keyword>
<proteinExistence type="inferred from homology"/>
<evidence type="ECO:0000256" key="1">
    <source>
        <dbReference type="ARBA" id="ARBA00005820"/>
    </source>
</evidence>
<keyword evidence="2" id="KW-0805">Transcription regulation</keyword>
<dbReference type="InterPro" id="IPR011990">
    <property type="entry name" value="TPR-like_helical_dom_sf"/>
</dbReference>
<dbReference type="PANTHER" id="PTHR35807">
    <property type="entry name" value="TRANSCRIPTIONAL REGULATOR REDD-RELATED"/>
    <property type="match status" value="1"/>
</dbReference>
<dbReference type="EMBL" id="BAAAQX010000070">
    <property type="protein sequence ID" value="GAA2216453.1"/>
    <property type="molecule type" value="Genomic_DNA"/>
</dbReference>
<dbReference type="Gene3D" id="1.10.10.10">
    <property type="entry name" value="Winged helix-like DNA-binding domain superfamily/Winged helix DNA-binding domain"/>
    <property type="match status" value="1"/>
</dbReference>
<dbReference type="Pfam" id="PF00486">
    <property type="entry name" value="Trans_reg_C"/>
    <property type="match status" value="1"/>
</dbReference>
<organism evidence="8 9">
    <name type="scientific">Nonomuraea monospora</name>
    <dbReference type="NCBI Taxonomy" id="568818"/>
    <lineage>
        <taxon>Bacteria</taxon>
        <taxon>Bacillati</taxon>
        <taxon>Actinomycetota</taxon>
        <taxon>Actinomycetes</taxon>
        <taxon>Streptosporangiales</taxon>
        <taxon>Streptosporangiaceae</taxon>
        <taxon>Nonomuraea</taxon>
    </lineage>
</organism>
<feature type="DNA-binding region" description="OmpR/PhoB-type" evidence="5">
    <location>
        <begin position="3"/>
        <end position="99"/>
    </location>
</feature>
<evidence type="ECO:0000259" key="7">
    <source>
        <dbReference type="PROSITE" id="PS51755"/>
    </source>
</evidence>
<sequence length="285" mass="31585">MGARGRSGPGLKVGVLGMLEVAVDGRPVPLTTGRLRTLLAVLAMSASETVSMERLAEAVWSDELPRNSRRSLQIYAARLRDALGRDWIGTRQEGLTLRADPGDVDALRFERILGRASGERGSPAERPLLQEAMALWRGRPFEGVTSRWLAEIQAPRLTERYLTALERRAELDILAGHAVDAVAELAEQVTRHPLRESLCLRLLVALDRCGRQAEALRWYGRIRAVITRELGVEPNRELRQAHADLLAARPLDLPGAAPVPARERWGHRPGQYGLNTSNLFGRPSR</sequence>
<dbReference type="InterPro" id="IPR036388">
    <property type="entry name" value="WH-like_DNA-bd_sf"/>
</dbReference>
<evidence type="ECO:0000256" key="6">
    <source>
        <dbReference type="SAM" id="MobiDB-lite"/>
    </source>
</evidence>
<accession>A0ABN3D4C8</accession>
<evidence type="ECO:0000256" key="4">
    <source>
        <dbReference type="ARBA" id="ARBA00023163"/>
    </source>
</evidence>
<evidence type="ECO:0000256" key="2">
    <source>
        <dbReference type="ARBA" id="ARBA00023015"/>
    </source>
</evidence>